<keyword evidence="10" id="KW-1185">Reference proteome</keyword>
<dbReference type="CDD" id="cd07560">
    <property type="entry name" value="Peptidase_S41_CPP"/>
    <property type="match status" value="1"/>
</dbReference>
<organism evidence="9 10">
    <name type="scientific">Peribacillus faecalis</name>
    <dbReference type="NCBI Taxonomy" id="2772559"/>
    <lineage>
        <taxon>Bacteria</taxon>
        <taxon>Bacillati</taxon>
        <taxon>Bacillota</taxon>
        <taxon>Bacilli</taxon>
        <taxon>Bacillales</taxon>
        <taxon>Bacillaceae</taxon>
        <taxon>Peribacillus</taxon>
    </lineage>
</organism>
<comment type="caution">
    <text evidence="9">The sequence shown here is derived from an EMBL/GenBank/DDBJ whole genome shotgun (WGS) entry which is preliminary data.</text>
</comment>
<dbReference type="InterPro" id="IPR036034">
    <property type="entry name" value="PDZ_sf"/>
</dbReference>
<feature type="domain" description="PDZ" evidence="8">
    <location>
        <begin position="104"/>
        <end position="168"/>
    </location>
</feature>
<accession>A0A927HBH2</accession>
<dbReference type="EMBL" id="JACXSI010000020">
    <property type="protein sequence ID" value="MBD3108592.1"/>
    <property type="molecule type" value="Genomic_DNA"/>
</dbReference>
<dbReference type="Gene3D" id="3.90.226.10">
    <property type="entry name" value="2-enoyl-CoA Hydratase, Chain A, domain 1"/>
    <property type="match status" value="1"/>
</dbReference>
<dbReference type="SMART" id="SM00228">
    <property type="entry name" value="PDZ"/>
    <property type="match status" value="1"/>
</dbReference>
<dbReference type="PANTHER" id="PTHR32060">
    <property type="entry name" value="TAIL-SPECIFIC PROTEASE"/>
    <property type="match status" value="1"/>
</dbReference>
<dbReference type="InterPro" id="IPR055210">
    <property type="entry name" value="CtpA/B_N"/>
</dbReference>
<evidence type="ECO:0000256" key="4">
    <source>
        <dbReference type="ARBA" id="ARBA00022825"/>
    </source>
</evidence>
<dbReference type="InterPro" id="IPR036365">
    <property type="entry name" value="PGBD-like_sf"/>
</dbReference>
<dbReference type="Pfam" id="PF22694">
    <property type="entry name" value="CtpB_N-like"/>
    <property type="match status" value="1"/>
</dbReference>
<dbReference type="Pfam" id="PF03572">
    <property type="entry name" value="Peptidase_S41"/>
    <property type="match status" value="1"/>
</dbReference>
<comment type="similarity">
    <text evidence="1 7">Belongs to the peptidase S41A family.</text>
</comment>
<dbReference type="SUPFAM" id="SSF50156">
    <property type="entry name" value="PDZ domain-like"/>
    <property type="match status" value="1"/>
</dbReference>
<dbReference type="InterPro" id="IPR036366">
    <property type="entry name" value="PGBDSf"/>
</dbReference>
<dbReference type="InterPro" id="IPR041489">
    <property type="entry name" value="PDZ_6"/>
</dbReference>
<dbReference type="InterPro" id="IPR029045">
    <property type="entry name" value="ClpP/crotonase-like_dom_sf"/>
</dbReference>
<keyword evidence="4 7" id="KW-0720">Serine protease</keyword>
<dbReference type="EC" id="3.4.21.102" evidence="6"/>
<evidence type="ECO:0000313" key="9">
    <source>
        <dbReference type="EMBL" id="MBD3108592.1"/>
    </source>
</evidence>
<evidence type="ECO:0000256" key="1">
    <source>
        <dbReference type="ARBA" id="ARBA00009179"/>
    </source>
</evidence>
<comment type="catalytic activity">
    <reaction evidence="5">
        <text>The enzyme shows specific recognition of a C-terminal tripeptide, Xaa-Yaa-Zaa, in which Xaa is preferably Ala or Leu, Yaa is preferably Ala or Tyr, and Zaa is preferably Ala, but then cleaves at a variable distance from the C-terminus. A typical cleavage is -Ala-Ala-|-Arg-Ala-Ala-Lys-Glu-Asn-Tyr-Ala-Leu-Ala-Ala.</text>
        <dbReference type="EC" id="3.4.21.102"/>
    </reaction>
</comment>
<dbReference type="SUPFAM" id="SSF47090">
    <property type="entry name" value="PGBD-like"/>
    <property type="match status" value="1"/>
</dbReference>
<keyword evidence="3 7" id="KW-0378">Hydrolase</keyword>
<dbReference type="SUPFAM" id="SSF52096">
    <property type="entry name" value="ClpP/crotonase"/>
    <property type="match status" value="1"/>
</dbReference>
<dbReference type="Gene3D" id="2.30.42.10">
    <property type="match status" value="1"/>
</dbReference>
<dbReference type="InterPro" id="IPR004447">
    <property type="entry name" value="Peptidase_S41A"/>
</dbReference>
<dbReference type="AlphaFoldDB" id="A0A927HBH2"/>
<evidence type="ECO:0000259" key="8">
    <source>
        <dbReference type="PROSITE" id="PS50106"/>
    </source>
</evidence>
<dbReference type="Gene3D" id="3.30.750.44">
    <property type="match status" value="1"/>
</dbReference>
<evidence type="ECO:0000313" key="10">
    <source>
        <dbReference type="Proteomes" id="UP000602076"/>
    </source>
</evidence>
<evidence type="ECO:0000256" key="6">
    <source>
        <dbReference type="ARBA" id="ARBA00066637"/>
    </source>
</evidence>
<dbReference type="PANTHER" id="PTHR32060:SF29">
    <property type="entry name" value="CARBOXY-TERMINAL PROCESSING PROTEASE CTPB"/>
    <property type="match status" value="1"/>
</dbReference>
<dbReference type="GO" id="GO:0004252">
    <property type="term" value="F:serine-type endopeptidase activity"/>
    <property type="evidence" value="ECO:0007669"/>
    <property type="project" value="UniProtKB-EC"/>
</dbReference>
<evidence type="ECO:0000256" key="2">
    <source>
        <dbReference type="ARBA" id="ARBA00022670"/>
    </source>
</evidence>
<sequence length="479" mass="53016">MNKKWLLPLAIILSLAIGAAGGMFFEPDLFMKWNSPREVEKREPAVAMDVDLEKVEQAYDLISKHYIHKVSHEELVSGAIQGMISQLEDPYSIYMDQETAKQFNQSLDSSFEGIGTEIGLEEERIVIVAPYKDSPAEKAGLKARDEIISVNGESVKGLNVQEVSVKIRGEKGTKVQLEIKRPGVAKHLNFEIKRDQIPIETVFSSIKKESGKNIGYIEIASFSEKTAADFKEQLADLEKQEIDSLIIDVRGNPGGLLPAVAEITDAIVSSDKPFVQTEDRNGDKSKTYSRLEKKKPYNMAVLIDNGSASASEILAAAMEEAGGYTLIGEKTFGKGTVQQVVPMQDGSDIKLTTSKWLTPDGNWIHGKGIEPTIEIAQPAIYKTYPLSIDATLKRDMTNEQIMHAQEMLKGLGYEPGRQDGYFDLKTEIAVKAFQANSKLDVTGTIDEKTAAELENKILEEIKDEENDVQLLAAIRYLAK</sequence>
<name>A0A927HBH2_9BACI</name>
<dbReference type="CDD" id="cd06782">
    <property type="entry name" value="cpPDZ_CPP-like"/>
    <property type="match status" value="1"/>
</dbReference>
<evidence type="ECO:0000256" key="3">
    <source>
        <dbReference type="ARBA" id="ARBA00022801"/>
    </source>
</evidence>
<dbReference type="PROSITE" id="PS50106">
    <property type="entry name" value="PDZ"/>
    <property type="match status" value="1"/>
</dbReference>
<dbReference type="Pfam" id="PF17820">
    <property type="entry name" value="PDZ_6"/>
    <property type="match status" value="1"/>
</dbReference>
<dbReference type="InterPro" id="IPR001478">
    <property type="entry name" value="PDZ"/>
</dbReference>
<keyword evidence="2 7" id="KW-0645">Protease</keyword>
<evidence type="ECO:0000256" key="5">
    <source>
        <dbReference type="ARBA" id="ARBA00051784"/>
    </source>
</evidence>
<dbReference type="GO" id="GO:0030288">
    <property type="term" value="C:outer membrane-bounded periplasmic space"/>
    <property type="evidence" value="ECO:0007669"/>
    <property type="project" value="TreeGrafter"/>
</dbReference>
<dbReference type="Proteomes" id="UP000602076">
    <property type="component" value="Unassembled WGS sequence"/>
</dbReference>
<reference evidence="9" key="1">
    <citation type="submission" date="2020-09" db="EMBL/GenBank/DDBJ databases">
        <title>Bacillus faecalis sp. nov., a moderately halophilic bacterium isolated from cow faeces.</title>
        <authorList>
            <person name="Jiang L."/>
            <person name="Lee J."/>
        </authorList>
    </citation>
    <scope>NUCLEOTIDE SEQUENCE</scope>
    <source>
        <strain evidence="9">AGMB 02131</strain>
    </source>
</reference>
<dbReference type="FunFam" id="3.30.750.44:FF:000001">
    <property type="entry name" value="S41 family peptidase"/>
    <property type="match status" value="1"/>
</dbReference>
<protein>
    <recommendedName>
        <fullName evidence="6">C-terminal processing peptidase</fullName>
        <ecNumber evidence="6">3.4.21.102</ecNumber>
    </recommendedName>
</protein>
<dbReference type="FunFam" id="2.30.42.10:FF:000063">
    <property type="entry name" value="Peptidase, S41 family"/>
    <property type="match status" value="1"/>
</dbReference>
<dbReference type="NCBIfam" id="TIGR00225">
    <property type="entry name" value="prc"/>
    <property type="match status" value="1"/>
</dbReference>
<proteinExistence type="inferred from homology"/>
<dbReference type="InterPro" id="IPR005151">
    <property type="entry name" value="Tail-specific_protease"/>
</dbReference>
<dbReference type="GO" id="GO:0006508">
    <property type="term" value="P:proteolysis"/>
    <property type="evidence" value="ECO:0007669"/>
    <property type="project" value="UniProtKB-KW"/>
</dbReference>
<evidence type="ECO:0000256" key="7">
    <source>
        <dbReference type="RuleBase" id="RU004404"/>
    </source>
</evidence>
<dbReference type="RefSeq" id="WP_190998134.1">
    <property type="nucleotide sequence ID" value="NZ_JACXSI010000020.1"/>
</dbReference>
<dbReference type="GO" id="GO:0007165">
    <property type="term" value="P:signal transduction"/>
    <property type="evidence" value="ECO:0007669"/>
    <property type="project" value="TreeGrafter"/>
</dbReference>
<dbReference type="InterPro" id="IPR002477">
    <property type="entry name" value="Peptidoglycan-bd-like"/>
</dbReference>
<gene>
    <name evidence="9" type="ORF">IEO70_09445</name>
</gene>
<dbReference type="SMART" id="SM00245">
    <property type="entry name" value="TSPc"/>
    <property type="match status" value="1"/>
</dbReference>
<dbReference type="Pfam" id="PF01471">
    <property type="entry name" value="PG_binding_1"/>
    <property type="match status" value="1"/>
</dbReference>
<dbReference type="Gene3D" id="1.10.101.10">
    <property type="entry name" value="PGBD-like superfamily/PGBD"/>
    <property type="match status" value="1"/>
</dbReference>